<dbReference type="Pfam" id="PF01292">
    <property type="entry name" value="Ni_hydr_CYTB"/>
    <property type="match status" value="1"/>
</dbReference>
<evidence type="ECO:0000256" key="1">
    <source>
        <dbReference type="ARBA" id="ARBA00001970"/>
    </source>
</evidence>
<evidence type="ECO:0000256" key="8">
    <source>
        <dbReference type="ARBA" id="ARBA00022982"/>
    </source>
</evidence>
<reference evidence="15 16" key="1">
    <citation type="submission" date="2018-07" db="EMBL/GenBank/DDBJ databases">
        <title>Pseudomonas laoshanensis sp. nov., isolated from soil.</title>
        <authorList>
            <person name="Sun J."/>
            <person name="Yu L."/>
            <person name="Wang M."/>
            <person name="Zhang C."/>
        </authorList>
    </citation>
    <scope>NUCLEOTIDE SEQUENCE [LARGE SCALE GENOMIC DNA]</scope>
    <source>
        <strain evidence="15 16">Y22</strain>
    </source>
</reference>
<keyword evidence="3" id="KW-0813">Transport</keyword>
<evidence type="ECO:0000256" key="13">
    <source>
        <dbReference type="SAM" id="Phobius"/>
    </source>
</evidence>
<dbReference type="PANTHER" id="PTHR30529">
    <property type="entry name" value="CYTOCHROME B561"/>
    <property type="match status" value="1"/>
</dbReference>
<name>A0A7V7GSL5_9GAMM</name>
<evidence type="ECO:0000256" key="7">
    <source>
        <dbReference type="ARBA" id="ARBA00022723"/>
    </source>
</evidence>
<evidence type="ECO:0000256" key="2">
    <source>
        <dbReference type="ARBA" id="ARBA00004651"/>
    </source>
</evidence>
<feature type="domain" description="Cytochrome b561 bacterial/Ni-hydrogenase" evidence="14">
    <location>
        <begin position="11"/>
        <end position="176"/>
    </location>
</feature>
<evidence type="ECO:0000256" key="9">
    <source>
        <dbReference type="ARBA" id="ARBA00022989"/>
    </source>
</evidence>
<gene>
    <name evidence="15" type="ORF">DT594_11865</name>
</gene>
<dbReference type="PANTHER" id="PTHR30529:SF1">
    <property type="entry name" value="CYTOCHROME B561 HOMOLOG 2"/>
    <property type="match status" value="1"/>
</dbReference>
<dbReference type="InterPro" id="IPR052168">
    <property type="entry name" value="Cytochrome_b561_oxidase"/>
</dbReference>
<evidence type="ECO:0000259" key="14">
    <source>
        <dbReference type="Pfam" id="PF01292"/>
    </source>
</evidence>
<evidence type="ECO:0000256" key="11">
    <source>
        <dbReference type="ARBA" id="ARBA00023136"/>
    </source>
</evidence>
<accession>A0A7V7GSL5</accession>
<evidence type="ECO:0000256" key="10">
    <source>
        <dbReference type="ARBA" id="ARBA00023004"/>
    </source>
</evidence>
<feature type="transmembrane region" description="Helical" evidence="13">
    <location>
        <begin position="143"/>
        <end position="161"/>
    </location>
</feature>
<dbReference type="OrthoDB" id="8589936at2"/>
<evidence type="ECO:0000256" key="4">
    <source>
        <dbReference type="ARBA" id="ARBA00022475"/>
    </source>
</evidence>
<keyword evidence="16" id="KW-1185">Reference proteome</keyword>
<sequence length="181" mass="20386">MSSTVQDSTYRYGLISRCLHWGMALLLGWQFFTTTVRVLMEDSALDEFTWGTHKAVGTLLMTLILLRVIWALINSRQRPPALSMAARLGHWVLYALMLIIPLLALLRQYGSGREFAVFGLQLMSGFEGEIEALTAPGNLLHGWLGWTLLAMIIGHIGMTLYHRRKATEQDVLPRMAGKLND</sequence>
<evidence type="ECO:0000256" key="12">
    <source>
        <dbReference type="ARBA" id="ARBA00037975"/>
    </source>
</evidence>
<dbReference type="InterPro" id="IPR016174">
    <property type="entry name" value="Di-haem_cyt_TM"/>
</dbReference>
<keyword evidence="6 13" id="KW-0812">Transmembrane</keyword>
<feature type="transmembrane region" description="Helical" evidence="13">
    <location>
        <begin position="12"/>
        <end position="32"/>
    </location>
</feature>
<feature type="transmembrane region" description="Helical" evidence="13">
    <location>
        <begin position="85"/>
        <end position="106"/>
    </location>
</feature>
<keyword evidence="7" id="KW-0479">Metal-binding</keyword>
<dbReference type="GO" id="GO:0020037">
    <property type="term" value="F:heme binding"/>
    <property type="evidence" value="ECO:0007669"/>
    <property type="project" value="TreeGrafter"/>
</dbReference>
<dbReference type="Proteomes" id="UP000463138">
    <property type="component" value="Unassembled WGS sequence"/>
</dbReference>
<evidence type="ECO:0000313" key="16">
    <source>
        <dbReference type="Proteomes" id="UP000463138"/>
    </source>
</evidence>
<dbReference type="InterPro" id="IPR011577">
    <property type="entry name" value="Cyt_b561_bac/Ni-Hgenase"/>
</dbReference>
<organism evidence="15 16">
    <name type="scientific">Halopseudomonas laoshanensis</name>
    <dbReference type="NCBI Taxonomy" id="2268758"/>
    <lineage>
        <taxon>Bacteria</taxon>
        <taxon>Pseudomonadati</taxon>
        <taxon>Pseudomonadota</taxon>
        <taxon>Gammaproteobacteria</taxon>
        <taxon>Pseudomonadales</taxon>
        <taxon>Pseudomonadaceae</taxon>
        <taxon>Halopseudomonas</taxon>
    </lineage>
</organism>
<comment type="caution">
    <text evidence="15">The sequence shown here is derived from an EMBL/GenBank/DDBJ whole genome shotgun (WGS) entry which is preliminary data.</text>
</comment>
<comment type="similarity">
    <text evidence="12">Belongs to the cytochrome b561 family.</text>
</comment>
<keyword evidence="9 13" id="KW-1133">Transmembrane helix</keyword>
<keyword evidence="5" id="KW-0349">Heme</keyword>
<keyword evidence="10" id="KW-0408">Iron</keyword>
<evidence type="ECO:0000313" key="15">
    <source>
        <dbReference type="EMBL" id="KAA0694008.1"/>
    </source>
</evidence>
<dbReference type="GO" id="GO:0022904">
    <property type="term" value="P:respiratory electron transport chain"/>
    <property type="evidence" value="ECO:0007669"/>
    <property type="project" value="InterPro"/>
</dbReference>
<proteinExistence type="inferred from homology"/>
<dbReference type="EMBL" id="QOVF01000003">
    <property type="protein sequence ID" value="KAA0694008.1"/>
    <property type="molecule type" value="Genomic_DNA"/>
</dbReference>
<keyword evidence="8" id="KW-0249">Electron transport</keyword>
<comment type="subcellular location">
    <subcellularLocation>
        <location evidence="2">Cell membrane</location>
        <topology evidence="2">Multi-pass membrane protein</topology>
    </subcellularLocation>
</comment>
<dbReference type="SUPFAM" id="SSF81342">
    <property type="entry name" value="Transmembrane di-heme cytochromes"/>
    <property type="match status" value="1"/>
</dbReference>
<keyword evidence="4" id="KW-1003">Cell membrane</keyword>
<dbReference type="RefSeq" id="WP_149332860.1">
    <property type="nucleotide sequence ID" value="NZ_QOVF01000003.1"/>
</dbReference>
<comment type="cofactor">
    <cofactor evidence="1">
        <name>heme b</name>
        <dbReference type="ChEBI" id="CHEBI:60344"/>
    </cofactor>
</comment>
<protein>
    <submittedName>
        <fullName evidence="15">Cytochrome b</fullName>
    </submittedName>
</protein>
<feature type="transmembrane region" description="Helical" evidence="13">
    <location>
        <begin position="52"/>
        <end position="73"/>
    </location>
</feature>
<dbReference type="GO" id="GO:0046872">
    <property type="term" value="F:metal ion binding"/>
    <property type="evidence" value="ECO:0007669"/>
    <property type="project" value="UniProtKB-KW"/>
</dbReference>
<evidence type="ECO:0000256" key="6">
    <source>
        <dbReference type="ARBA" id="ARBA00022692"/>
    </source>
</evidence>
<evidence type="ECO:0000256" key="3">
    <source>
        <dbReference type="ARBA" id="ARBA00022448"/>
    </source>
</evidence>
<keyword evidence="11 13" id="KW-0472">Membrane</keyword>
<dbReference type="Gene3D" id="1.20.950.20">
    <property type="entry name" value="Transmembrane di-heme cytochromes, Chain C"/>
    <property type="match status" value="2"/>
</dbReference>
<dbReference type="GO" id="GO:0009055">
    <property type="term" value="F:electron transfer activity"/>
    <property type="evidence" value="ECO:0007669"/>
    <property type="project" value="InterPro"/>
</dbReference>
<dbReference type="AlphaFoldDB" id="A0A7V7GSL5"/>
<dbReference type="GO" id="GO:0005886">
    <property type="term" value="C:plasma membrane"/>
    <property type="evidence" value="ECO:0007669"/>
    <property type="project" value="UniProtKB-SubCell"/>
</dbReference>
<evidence type="ECO:0000256" key="5">
    <source>
        <dbReference type="ARBA" id="ARBA00022617"/>
    </source>
</evidence>